<dbReference type="AlphaFoldDB" id="A0A4V3XI90"/>
<sequence>MSAVSIDMVISDYEENTRESNLAMFTFLEQSVKDGTTETGLVHLWEFRPRITLPEGYEPYEWSDLAPLDPSEWPKVRLAYGFPVTPTQFRKLHDKYKYSRLYPKYPGQLCTRLKQLTR</sequence>
<evidence type="ECO:0000313" key="1">
    <source>
        <dbReference type="EMBL" id="THH28313.1"/>
    </source>
</evidence>
<organism evidence="1 2">
    <name type="scientific">Antrodiella citrinella</name>
    <dbReference type="NCBI Taxonomy" id="2447956"/>
    <lineage>
        <taxon>Eukaryota</taxon>
        <taxon>Fungi</taxon>
        <taxon>Dikarya</taxon>
        <taxon>Basidiomycota</taxon>
        <taxon>Agaricomycotina</taxon>
        <taxon>Agaricomycetes</taxon>
        <taxon>Polyporales</taxon>
        <taxon>Steccherinaceae</taxon>
        <taxon>Antrodiella</taxon>
    </lineage>
</organism>
<gene>
    <name evidence="1" type="ORF">EUX98_g5877</name>
</gene>
<protein>
    <submittedName>
        <fullName evidence="1">Uncharacterized protein</fullName>
    </submittedName>
</protein>
<accession>A0A4V3XI90</accession>
<name>A0A4V3XI90_9APHY</name>
<reference evidence="1 2" key="1">
    <citation type="submission" date="2019-02" db="EMBL/GenBank/DDBJ databases">
        <title>Genome sequencing of the rare red list fungi Antrodiella citrinella (Flaviporus citrinellus).</title>
        <authorList>
            <person name="Buettner E."/>
            <person name="Kellner H."/>
        </authorList>
    </citation>
    <scope>NUCLEOTIDE SEQUENCE [LARGE SCALE GENOMIC DNA]</scope>
    <source>
        <strain evidence="1 2">DSM 108506</strain>
    </source>
</reference>
<proteinExistence type="predicted"/>
<evidence type="ECO:0000313" key="2">
    <source>
        <dbReference type="Proteomes" id="UP000308730"/>
    </source>
</evidence>
<keyword evidence="2" id="KW-1185">Reference proteome</keyword>
<dbReference type="Proteomes" id="UP000308730">
    <property type="component" value="Unassembled WGS sequence"/>
</dbReference>
<comment type="caution">
    <text evidence="1">The sequence shown here is derived from an EMBL/GenBank/DDBJ whole genome shotgun (WGS) entry which is preliminary data.</text>
</comment>
<dbReference type="EMBL" id="SGPM01000187">
    <property type="protein sequence ID" value="THH28313.1"/>
    <property type="molecule type" value="Genomic_DNA"/>
</dbReference>